<evidence type="ECO:0000313" key="1">
    <source>
        <dbReference type="EMBL" id="TDL16392.1"/>
    </source>
</evidence>
<keyword evidence="2" id="KW-1185">Reference proteome</keyword>
<sequence length="172" mass="19058">MDRHRAPCANASSEPGLRRLALRSGGHGTKAANDTATDGAGWRTIGGSKRVTMLSLHHLHRHPSRTYACSCQAAIPCGMYRKYMRKTIDGDQKPCLDDETALLCQINNPQSIVGLPKPRFGPISHHSLAPLPPARRRARCTQARVLFDIIKFYFVPSCTYSTRELINSISVF</sequence>
<name>A0A4Y7PNI0_9AGAM</name>
<gene>
    <name evidence="1" type="ORF">BD410DRAFT_623859</name>
</gene>
<dbReference type="VEuPathDB" id="FungiDB:BD410DRAFT_623859"/>
<organism evidence="1 2">
    <name type="scientific">Rickenella mellea</name>
    <dbReference type="NCBI Taxonomy" id="50990"/>
    <lineage>
        <taxon>Eukaryota</taxon>
        <taxon>Fungi</taxon>
        <taxon>Dikarya</taxon>
        <taxon>Basidiomycota</taxon>
        <taxon>Agaricomycotina</taxon>
        <taxon>Agaricomycetes</taxon>
        <taxon>Hymenochaetales</taxon>
        <taxon>Rickenellaceae</taxon>
        <taxon>Rickenella</taxon>
    </lineage>
</organism>
<evidence type="ECO:0000313" key="2">
    <source>
        <dbReference type="Proteomes" id="UP000294933"/>
    </source>
</evidence>
<proteinExistence type="predicted"/>
<dbReference type="EMBL" id="ML170244">
    <property type="protein sequence ID" value="TDL16392.1"/>
    <property type="molecule type" value="Genomic_DNA"/>
</dbReference>
<protein>
    <submittedName>
        <fullName evidence="1">Uncharacterized protein</fullName>
    </submittedName>
</protein>
<dbReference type="Proteomes" id="UP000294933">
    <property type="component" value="Unassembled WGS sequence"/>
</dbReference>
<reference evidence="1 2" key="1">
    <citation type="submission" date="2018-06" db="EMBL/GenBank/DDBJ databases">
        <title>A transcriptomic atlas of mushroom development highlights an independent origin of complex multicellularity.</title>
        <authorList>
            <consortium name="DOE Joint Genome Institute"/>
            <person name="Krizsan K."/>
            <person name="Almasi E."/>
            <person name="Merenyi Z."/>
            <person name="Sahu N."/>
            <person name="Viragh M."/>
            <person name="Koszo T."/>
            <person name="Mondo S."/>
            <person name="Kiss B."/>
            <person name="Balint B."/>
            <person name="Kues U."/>
            <person name="Barry K."/>
            <person name="Hegedus J.C."/>
            <person name="Henrissat B."/>
            <person name="Johnson J."/>
            <person name="Lipzen A."/>
            <person name="Ohm R."/>
            <person name="Nagy I."/>
            <person name="Pangilinan J."/>
            <person name="Yan J."/>
            <person name="Xiong Y."/>
            <person name="Grigoriev I.V."/>
            <person name="Hibbett D.S."/>
            <person name="Nagy L.G."/>
        </authorList>
    </citation>
    <scope>NUCLEOTIDE SEQUENCE [LARGE SCALE GENOMIC DNA]</scope>
    <source>
        <strain evidence="1 2">SZMC22713</strain>
    </source>
</reference>
<accession>A0A4Y7PNI0</accession>
<dbReference type="AlphaFoldDB" id="A0A4Y7PNI0"/>